<dbReference type="EMBL" id="KN822987">
    <property type="protein sequence ID" value="KIO29077.1"/>
    <property type="molecule type" value="Genomic_DNA"/>
</dbReference>
<sequence length="60" mass="6888">MPMLECLSWDSRTRPRSDRVQGPVAAHLKLHSPRIDIDRMYALNDGDDGTTDLDNDDDCW</sequence>
<dbReference type="HOGENOM" id="CLU_2943556_0_0_1"/>
<accession>A0A0C3M602</accession>
<evidence type="ECO:0000256" key="1">
    <source>
        <dbReference type="SAM" id="MobiDB-lite"/>
    </source>
</evidence>
<feature type="region of interest" description="Disordered" evidence="1">
    <location>
        <begin position="1"/>
        <end position="21"/>
    </location>
</feature>
<reference evidence="2 3" key="1">
    <citation type="submission" date="2014-04" db="EMBL/GenBank/DDBJ databases">
        <authorList>
            <consortium name="DOE Joint Genome Institute"/>
            <person name="Kuo A."/>
            <person name="Girlanda M."/>
            <person name="Perotto S."/>
            <person name="Kohler A."/>
            <person name="Nagy L.G."/>
            <person name="Floudas D."/>
            <person name="Copeland A."/>
            <person name="Barry K.W."/>
            <person name="Cichocki N."/>
            <person name="Veneault-Fourrey C."/>
            <person name="LaButti K."/>
            <person name="Lindquist E.A."/>
            <person name="Lipzen A."/>
            <person name="Lundell T."/>
            <person name="Morin E."/>
            <person name="Murat C."/>
            <person name="Sun H."/>
            <person name="Tunlid A."/>
            <person name="Henrissat B."/>
            <person name="Grigoriev I.V."/>
            <person name="Hibbett D.S."/>
            <person name="Martin F."/>
            <person name="Nordberg H.P."/>
            <person name="Cantor M.N."/>
            <person name="Hua S.X."/>
        </authorList>
    </citation>
    <scope>NUCLEOTIDE SEQUENCE [LARGE SCALE GENOMIC DNA]</scope>
    <source>
        <strain evidence="2 3">MUT 4182</strain>
    </source>
</reference>
<name>A0A0C3M602_9AGAM</name>
<reference evidence="3" key="2">
    <citation type="submission" date="2015-01" db="EMBL/GenBank/DDBJ databases">
        <title>Evolutionary Origins and Diversification of the Mycorrhizal Mutualists.</title>
        <authorList>
            <consortium name="DOE Joint Genome Institute"/>
            <consortium name="Mycorrhizal Genomics Consortium"/>
            <person name="Kohler A."/>
            <person name="Kuo A."/>
            <person name="Nagy L.G."/>
            <person name="Floudas D."/>
            <person name="Copeland A."/>
            <person name="Barry K.W."/>
            <person name="Cichocki N."/>
            <person name="Veneault-Fourrey C."/>
            <person name="LaButti K."/>
            <person name="Lindquist E.A."/>
            <person name="Lipzen A."/>
            <person name="Lundell T."/>
            <person name="Morin E."/>
            <person name="Murat C."/>
            <person name="Riley R."/>
            <person name="Ohm R."/>
            <person name="Sun H."/>
            <person name="Tunlid A."/>
            <person name="Henrissat B."/>
            <person name="Grigoriev I.V."/>
            <person name="Hibbett D.S."/>
            <person name="Martin F."/>
        </authorList>
    </citation>
    <scope>NUCLEOTIDE SEQUENCE [LARGE SCALE GENOMIC DNA]</scope>
    <source>
        <strain evidence="3">MUT 4182</strain>
    </source>
</reference>
<dbReference type="AlphaFoldDB" id="A0A0C3M602"/>
<keyword evidence="3" id="KW-1185">Reference proteome</keyword>
<proteinExistence type="predicted"/>
<dbReference type="Proteomes" id="UP000054248">
    <property type="component" value="Unassembled WGS sequence"/>
</dbReference>
<protein>
    <submittedName>
        <fullName evidence="2">Uncharacterized protein</fullName>
    </submittedName>
</protein>
<gene>
    <name evidence="2" type="ORF">M407DRAFT_242768</name>
</gene>
<evidence type="ECO:0000313" key="3">
    <source>
        <dbReference type="Proteomes" id="UP000054248"/>
    </source>
</evidence>
<organism evidence="2 3">
    <name type="scientific">Tulasnella calospora MUT 4182</name>
    <dbReference type="NCBI Taxonomy" id="1051891"/>
    <lineage>
        <taxon>Eukaryota</taxon>
        <taxon>Fungi</taxon>
        <taxon>Dikarya</taxon>
        <taxon>Basidiomycota</taxon>
        <taxon>Agaricomycotina</taxon>
        <taxon>Agaricomycetes</taxon>
        <taxon>Cantharellales</taxon>
        <taxon>Tulasnellaceae</taxon>
        <taxon>Tulasnella</taxon>
    </lineage>
</organism>
<evidence type="ECO:0000313" key="2">
    <source>
        <dbReference type="EMBL" id="KIO29077.1"/>
    </source>
</evidence>